<comment type="caution">
    <text evidence="2">The sequence shown here is derived from an EMBL/GenBank/DDBJ whole genome shotgun (WGS) entry which is preliminary data.</text>
</comment>
<protein>
    <submittedName>
        <fullName evidence="2">Uncharacterized protein</fullName>
    </submittedName>
</protein>
<dbReference type="EMBL" id="JAURVH010001531">
    <property type="protein sequence ID" value="KAK5904048.1"/>
    <property type="molecule type" value="Genomic_DNA"/>
</dbReference>
<evidence type="ECO:0000313" key="3">
    <source>
        <dbReference type="Proteomes" id="UP001331515"/>
    </source>
</evidence>
<organism evidence="2 3">
    <name type="scientific">Champsocephalus gunnari</name>
    <name type="common">Mackerel icefish</name>
    <dbReference type="NCBI Taxonomy" id="52237"/>
    <lineage>
        <taxon>Eukaryota</taxon>
        <taxon>Metazoa</taxon>
        <taxon>Chordata</taxon>
        <taxon>Craniata</taxon>
        <taxon>Vertebrata</taxon>
        <taxon>Euteleostomi</taxon>
        <taxon>Actinopterygii</taxon>
        <taxon>Neopterygii</taxon>
        <taxon>Teleostei</taxon>
        <taxon>Neoteleostei</taxon>
        <taxon>Acanthomorphata</taxon>
        <taxon>Eupercaria</taxon>
        <taxon>Perciformes</taxon>
        <taxon>Notothenioidei</taxon>
        <taxon>Channichthyidae</taxon>
        <taxon>Champsocephalus</taxon>
    </lineage>
</organism>
<feature type="region of interest" description="Disordered" evidence="1">
    <location>
        <begin position="1"/>
        <end position="23"/>
    </location>
</feature>
<proteinExistence type="predicted"/>
<evidence type="ECO:0000313" key="2">
    <source>
        <dbReference type="EMBL" id="KAK5904048.1"/>
    </source>
</evidence>
<sequence>MSTTSCFDPDFREPFSPSSKGTGKQALNMQYHLHAVMFQTLLSTTQGFQTLLSTTQGLHKYLQKETLDLVQAVDYKTAVENTLKSYRSNEKAHDVYDKTKALCNDLDIPETVTQRKKRRNIIFVVKASCGAM</sequence>
<dbReference type="Proteomes" id="UP001331515">
    <property type="component" value="Unassembled WGS sequence"/>
</dbReference>
<gene>
    <name evidence="2" type="ORF">CgunFtcFv8_007773</name>
</gene>
<reference evidence="2 3" key="1">
    <citation type="journal article" date="2023" name="Mol. Biol. Evol.">
        <title>Genomics of Secondarily Temperate Adaptation in the Only Non-Antarctic Icefish.</title>
        <authorList>
            <person name="Rivera-Colon A.G."/>
            <person name="Rayamajhi N."/>
            <person name="Minhas B.F."/>
            <person name="Madrigal G."/>
            <person name="Bilyk K.T."/>
            <person name="Yoon V."/>
            <person name="Hune M."/>
            <person name="Gregory S."/>
            <person name="Cheng C.H.C."/>
            <person name="Catchen J.M."/>
        </authorList>
    </citation>
    <scope>NUCLEOTIDE SEQUENCE [LARGE SCALE GENOMIC DNA]</scope>
    <source>
        <tissue evidence="2">White muscle</tissue>
    </source>
</reference>
<accession>A0AAN8CMF2</accession>
<name>A0AAN8CMF2_CHAGU</name>
<keyword evidence="3" id="KW-1185">Reference proteome</keyword>
<dbReference type="AlphaFoldDB" id="A0AAN8CMF2"/>
<evidence type="ECO:0000256" key="1">
    <source>
        <dbReference type="SAM" id="MobiDB-lite"/>
    </source>
</evidence>